<proteinExistence type="predicted"/>
<organism evidence="2 3">
    <name type="scientific">Lolium multiflorum</name>
    <name type="common">Italian ryegrass</name>
    <name type="synonym">Lolium perenne subsp. multiflorum</name>
    <dbReference type="NCBI Taxonomy" id="4521"/>
    <lineage>
        <taxon>Eukaryota</taxon>
        <taxon>Viridiplantae</taxon>
        <taxon>Streptophyta</taxon>
        <taxon>Embryophyta</taxon>
        <taxon>Tracheophyta</taxon>
        <taxon>Spermatophyta</taxon>
        <taxon>Magnoliopsida</taxon>
        <taxon>Liliopsida</taxon>
        <taxon>Poales</taxon>
        <taxon>Poaceae</taxon>
        <taxon>BOP clade</taxon>
        <taxon>Pooideae</taxon>
        <taxon>Poodae</taxon>
        <taxon>Poeae</taxon>
        <taxon>Poeae Chloroplast Group 2 (Poeae type)</taxon>
        <taxon>Loliodinae</taxon>
        <taxon>Loliinae</taxon>
        <taxon>Lolium</taxon>
    </lineage>
</organism>
<keyword evidence="3" id="KW-1185">Reference proteome</keyword>
<dbReference type="Proteomes" id="UP001231189">
    <property type="component" value="Unassembled WGS sequence"/>
</dbReference>
<sequence>MIGWRGLGPGRAYGVGAPSTLRGCPFAYIKPLRNPYGGSHGLLERDIFDLFLPEFDKPWDSFCDDFSQALACVGDSPIPSQIPDSQPHFDSKVEVTPLSVVNGPMADLVARVAAEVAARFAATKKNKNRREADRALKASQKGTGAMKWLPFMSSFVLEKMCGLIKTGVKTDKGFKEVHLADVAKGLYEHHGVSACSTQVYNHMRKWRQRWLTISRLRDLSRAQWCENTKCIILEGEHYYGHDHPKDVEYLNVPIGNYDEMHTIFSFSLASGKSLTVNLDGPPEKVADAPEKATVGKRKRGAFAGDELVAFTYMTVAVMDVEHAIRDNKPTNMHPGMYNAVMNMLGFAKDDLMAALSHLVNHKAQGCSFVGMIEPRHVPLQGVVVPLRG</sequence>
<evidence type="ECO:0000259" key="1">
    <source>
        <dbReference type="Pfam" id="PF12776"/>
    </source>
</evidence>
<reference evidence="2" key="1">
    <citation type="submission" date="2023-07" db="EMBL/GenBank/DDBJ databases">
        <title>A chromosome-level genome assembly of Lolium multiflorum.</title>
        <authorList>
            <person name="Chen Y."/>
            <person name="Copetti D."/>
            <person name="Kolliker R."/>
            <person name="Studer B."/>
        </authorList>
    </citation>
    <scope>NUCLEOTIDE SEQUENCE</scope>
    <source>
        <strain evidence="2">02402/16</strain>
        <tissue evidence="2">Leaf</tissue>
    </source>
</reference>
<gene>
    <name evidence="2" type="ORF">QYE76_015496</name>
</gene>
<evidence type="ECO:0000313" key="3">
    <source>
        <dbReference type="Proteomes" id="UP001231189"/>
    </source>
</evidence>
<comment type="caution">
    <text evidence="2">The sequence shown here is derived from an EMBL/GenBank/DDBJ whole genome shotgun (WGS) entry which is preliminary data.</text>
</comment>
<feature type="domain" description="Myb/SANT-like" evidence="1">
    <location>
        <begin position="147"/>
        <end position="231"/>
    </location>
</feature>
<name>A0AAD8U6P4_LOLMU</name>
<dbReference type="InterPro" id="IPR024752">
    <property type="entry name" value="Myb/SANT-like_dom"/>
</dbReference>
<dbReference type="AlphaFoldDB" id="A0AAD8U6P4"/>
<dbReference type="EMBL" id="JAUUTY010000001">
    <property type="protein sequence ID" value="KAK1698799.1"/>
    <property type="molecule type" value="Genomic_DNA"/>
</dbReference>
<protein>
    <recommendedName>
        <fullName evidence="1">Myb/SANT-like domain-containing protein</fullName>
    </recommendedName>
</protein>
<accession>A0AAD8U6P4</accession>
<evidence type="ECO:0000313" key="2">
    <source>
        <dbReference type="EMBL" id="KAK1698799.1"/>
    </source>
</evidence>
<dbReference type="Pfam" id="PF12776">
    <property type="entry name" value="Myb_DNA-bind_3"/>
    <property type="match status" value="1"/>
</dbReference>
<dbReference type="PANTHER" id="PTHR47127">
    <property type="entry name" value="10A19I.15"/>
    <property type="match status" value="1"/>
</dbReference>